<proteinExistence type="predicted"/>
<organism evidence="1 2">
    <name type="scientific">Psilocybe cubensis</name>
    <name type="common">Psychedelic mushroom</name>
    <name type="synonym">Stropharia cubensis</name>
    <dbReference type="NCBI Taxonomy" id="181762"/>
    <lineage>
        <taxon>Eukaryota</taxon>
        <taxon>Fungi</taxon>
        <taxon>Dikarya</taxon>
        <taxon>Basidiomycota</taxon>
        <taxon>Agaricomycotina</taxon>
        <taxon>Agaricomycetes</taxon>
        <taxon>Agaricomycetidae</taxon>
        <taxon>Agaricales</taxon>
        <taxon>Agaricineae</taxon>
        <taxon>Strophariaceae</taxon>
        <taxon>Psilocybe</taxon>
    </lineage>
</organism>
<protein>
    <submittedName>
        <fullName evidence="1">Uncharacterized protein</fullName>
    </submittedName>
</protein>
<keyword evidence="2" id="KW-1185">Reference proteome</keyword>
<dbReference type="Proteomes" id="UP000664032">
    <property type="component" value="Unassembled WGS sequence"/>
</dbReference>
<name>A0ACB8GZC5_PSICU</name>
<dbReference type="EMBL" id="JAFIQS020000006">
    <property type="protein sequence ID" value="KAH9480939.1"/>
    <property type="molecule type" value="Genomic_DNA"/>
</dbReference>
<evidence type="ECO:0000313" key="1">
    <source>
        <dbReference type="EMBL" id="KAH9480939.1"/>
    </source>
</evidence>
<gene>
    <name evidence="1" type="ORF">JR316_0007546</name>
</gene>
<comment type="caution">
    <text evidence="1">The sequence shown here is derived from an EMBL/GenBank/DDBJ whole genome shotgun (WGS) entry which is preliminary data.</text>
</comment>
<evidence type="ECO:0000313" key="2">
    <source>
        <dbReference type="Proteomes" id="UP000664032"/>
    </source>
</evidence>
<reference evidence="1" key="1">
    <citation type="submission" date="2021-10" db="EMBL/GenBank/DDBJ databases">
        <title>Psilocybe cubensis genome.</title>
        <authorList>
            <person name="Mckernan K.J."/>
            <person name="Crawford S."/>
            <person name="Trippe A."/>
            <person name="Kane L.T."/>
            <person name="Mclaughlin S."/>
        </authorList>
    </citation>
    <scope>NUCLEOTIDE SEQUENCE</scope>
    <source>
        <strain evidence="1">MGC-MH-2018</strain>
    </source>
</reference>
<accession>A0ACB8GZC5</accession>
<sequence length="201" mass="23065">MSSHQGSYIGTKLAEEGKVKPSDKQGANIPCVSSQIKCQLCDSLRKNVHDEQDRVFKSNKDPISKSLTAEESIFQNLIDFLDNFPDEKLDAMSDELSDEILYEFLCQLPDELLLEFRDILRDGLLDSKLSEEGRHFEYSHGTNRVSSDENNFQAILNNAVDNYRKMPSQDNFRKFVDLVESLLQEAKEHLDKLRDGADRQM</sequence>